<dbReference type="GO" id="GO:0031966">
    <property type="term" value="C:mitochondrial membrane"/>
    <property type="evidence" value="ECO:0007669"/>
    <property type="project" value="UniProtKB-SubCell"/>
</dbReference>
<dbReference type="PANTHER" id="PTHR24089">
    <property type="entry name" value="SOLUTE CARRIER FAMILY 25"/>
    <property type="match status" value="1"/>
</dbReference>
<keyword evidence="3" id="KW-0812">Transmembrane</keyword>
<organism evidence="9 10">
    <name type="scientific">Colletotrichum gloeosporioides</name>
    <name type="common">Anthracnose fungus</name>
    <name type="synonym">Glomerella cingulata</name>
    <dbReference type="NCBI Taxonomy" id="474922"/>
    <lineage>
        <taxon>Eukaryota</taxon>
        <taxon>Fungi</taxon>
        <taxon>Dikarya</taxon>
        <taxon>Ascomycota</taxon>
        <taxon>Pezizomycotina</taxon>
        <taxon>Sordariomycetes</taxon>
        <taxon>Hypocreomycetidae</taxon>
        <taxon>Glomerellales</taxon>
        <taxon>Glomerellaceae</taxon>
        <taxon>Colletotrichum</taxon>
        <taxon>Colletotrichum gloeosporioides species complex</taxon>
    </lineage>
</organism>
<keyword evidence="5" id="KW-0496">Mitochondrion</keyword>
<feature type="compositionally biased region" description="Polar residues" evidence="8">
    <location>
        <begin position="238"/>
        <end position="251"/>
    </location>
</feature>
<reference evidence="9" key="2">
    <citation type="submission" date="2020-03" db="EMBL/GenBank/DDBJ databases">
        <authorList>
            <person name="Fu F.-F."/>
            <person name="Chen J."/>
        </authorList>
    </citation>
    <scope>NUCLEOTIDE SEQUENCE</scope>
    <source>
        <strain evidence="9">Lc1</strain>
    </source>
</reference>
<dbReference type="InterPro" id="IPR023395">
    <property type="entry name" value="MCP_dom_sf"/>
</dbReference>
<evidence type="ECO:0000256" key="3">
    <source>
        <dbReference type="ARBA" id="ARBA00022692"/>
    </source>
</evidence>
<dbReference type="AlphaFoldDB" id="A0A8H4C8U3"/>
<evidence type="ECO:0000313" key="10">
    <source>
        <dbReference type="Proteomes" id="UP000613401"/>
    </source>
</evidence>
<proteinExistence type="predicted"/>
<dbReference type="Gene3D" id="1.50.40.10">
    <property type="entry name" value="Mitochondrial carrier domain"/>
    <property type="match status" value="1"/>
</dbReference>
<dbReference type="InterPro" id="IPR018108">
    <property type="entry name" value="MCP_transmembrane"/>
</dbReference>
<feature type="region of interest" description="Disordered" evidence="8">
    <location>
        <begin position="217"/>
        <end position="276"/>
    </location>
</feature>
<evidence type="ECO:0000256" key="1">
    <source>
        <dbReference type="ARBA" id="ARBA00004141"/>
    </source>
</evidence>
<dbReference type="Pfam" id="PF00153">
    <property type="entry name" value="Mito_carr"/>
    <property type="match status" value="1"/>
</dbReference>
<keyword evidence="6" id="KW-1133">Transmembrane helix</keyword>
<keyword evidence="4" id="KW-0677">Repeat</keyword>
<keyword evidence="10" id="KW-1185">Reference proteome</keyword>
<keyword evidence="7" id="KW-0472">Membrane</keyword>
<accession>A0A8H4C8U3</accession>
<dbReference type="Proteomes" id="UP000613401">
    <property type="component" value="Unassembled WGS sequence"/>
</dbReference>
<evidence type="ECO:0000256" key="8">
    <source>
        <dbReference type="SAM" id="MobiDB-lite"/>
    </source>
</evidence>
<evidence type="ECO:0000256" key="4">
    <source>
        <dbReference type="ARBA" id="ARBA00022737"/>
    </source>
</evidence>
<name>A0A8H4C8U3_COLGL</name>
<dbReference type="EMBL" id="WVTB01000085">
    <property type="protein sequence ID" value="KAF3799259.1"/>
    <property type="molecule type" value="Genomic_DNA"/>
</dbReference>
<dbReference type="SUPFAM" id="SSF103506">
    <property type="entry name" value="Mitochondrial carrier"/>
    <property type="match status" value="1"/>
</dbReference>
<comment type="subcellular location">
    <subcellularLocation>
        <location evidence="1">Membrane</location>
        <topology evidence="1">Multi-pass membrane protein</topology>
    </subcellularLocation>
    <subcellularLocation>
        <location evidence="2">Mitochondrion membrane</location>
    </subcellularLocation>
</comment>
<evidence type="ECO:0000256" key="6">
    <source>
        <dbReference type="ARBA" id="ARBA00022989"/>
    </source>
</evidence>
<evidence type="ECO:0000256" key="7">
    <source>
        <dbReference type="ARBA" id="ARBA00023136"/>
    </source>
</evidence>
<sequence length="577" mass="63238">MFRLRRLHFAGADGKWRKEGRVARASQGTPLQRNANSGQARWARFPFHHAKLGAVGSSSNHAPPALSCKIHPSNTKMSTQREGVNPLRPYYRPPTIGEAPDLTSAAAAAASQPKPFARHAANATSERYASKARDIFSDIDYKDYISEPSPSVVQTVRDLVDELLWKYTSVLMAQPFEVAKTVLQVRSHDDLTLAPPAAEQPTPLASPVLEKKQPVFGKNVWDEPGPESDSDLDEPAYFTSNIPTTPTPSQSKDARHHEPSPPRTPAAKQPLPPHQLNIRRPDSLMEVIGQLWQKEGAWGVWKGSNATFLYSILSSLFENWSRSALSALFNVPDLGVKEDIDRLIDIASPYPWASLCVAAAAAVATGLILAPLDLVRTRLLVTPTSKQPRRTLATLRALPSYVCPSPLVLPTILHSLIHPLLTLSTPLVLRTRFLIDSRVSPTTFSVAKFCASSVALFVKLPLETVLRRGQVAVLSTSTYIRALAGKDQLMETIIPAGRYNGVLGTMLYIMNEEGTRAVPVPPAPVRRGRAPKPKVAETVFRKGQGKEGLWRGWKVSWWGLVGLWTAGIIGNSAEGEF</sequence>
<protein>
    <submittedName>
        <fullName evidence="9">Mitochondrial fusion and transport protein UGO1</fullName>
    </submittedName>
</protein>
<evidence type="ECO:0000256" key="5">
    <source>
        <dbReference type="ARBA" id="ARBA00022792"/>
    </source>
</evidence>
<dbReference type="GeneID" id="69008468"/>
<comment type="caution">
    <text evidence="9">The sequence shown here is derived from an EMBL/GenBank/DDBJ whole genome shotgun (WGS) entry which is preliminary data.</text>
</comment>
<feature type="compositionally biased region" description="Acidic residues" evidence="8">
    <location>
        <begin position="224"/>
        <end position="234"/>
    </location>
</feature>
<evidence type="ECO:0000256" key="2">
    <source>
        <dbReference type="ARBA" id="ARBA00004325"/>
    </source>
</evidence>
<gene>
    <name evidence="9" type="ORF">GCG54_00001299</name>
</gene>
<dbReference type="RefSeq" id="XP_045258419.1">
    <property type="nucleotide sequence ID" value="XM_045401417.1"/>
</dbReference>
<evidence type="ECO:0000313" key="9">
    <source>
        <dbReference type="EMBL" id="KAF3799259.1"/>
    </source>
</evidence>
<reference evidence="9" key="1">
    <citation type="journal article" date="2020" name="Phytopathology">
        <title>Genome sequence and comparative analysis of Colletotrichum gloeosporioides isolated from Liriodendron leaves.</title>
        <authorList>
            <person name="Fu F.F."/>
            <person name="Hao Z."/>
            <person name="Wang P."/>
            <person name="Lu Y."/>
            <person name="Xue L.J."/>
            <person name="Wei G."/>
            <person name="Tian Y."/>
            <person name="Baishi H."/>
            <person name="Xu H."/>
            <person name="Shi J."/>
            <person name="Cheng T."/>
            <person name="Wang G."/>
            <person name="Yi Y."/>
            <person name="Chen J."/>
        </authorList>
    </citation>
    <scope>NUCLEOTIDE SEQUENCE</scope>
    <source>
        <strain evidence="9">Lc1</strain>
    </source>
</reference>
<keyword evidence="5" id="KW-0999">Mitochondrion inner membrane</keyword>